<dbReference type="EMBL" id="CBXG010000006">
    <property type="protein sequence ID" value="CDM02838.1"/>
    <property type="molecule type" value="Genomic_DNA"/>
</dbReference>
<keyword evidence="2" id="KW-0812">Transmembrane</keyword>
<evidence type="ECO:0000256" key="1">
    <source>
        <dbReference type="SAM" id="Coils"/>
    </source>
</evidence>
<feature type="transmembrane region" description="Helical" evidence="2">
    <location>
        <begin position="42"/>
        <end position="60"/>
    </location>
</feature>
<accession>D4VN01</accession>
<evidence type="ECO:0000313" key="3">
    <source>
        <dbReference type="EMBL" id="CDM02838.1"/>
    </source>
</evidence>
<keyword evidence="1" id="KW-0175">Coiled coil</keyword>
<organism evidence="3 4">
    <name type="scientific">Bacteroides xylanisolvens SD CC 1b</name>
    <dbReference type="NCBI Taxonomy" id="702447"/>
    <lineage>
        <taxon>Bacteria</taxon>
        <taxon>Pseudomonadati</taxon>
        <taxon>Bacteroidota</taxon>
        <taxon>Bacteroidia</taxon>
        <taxon>Bacteroidales</taxon>
        <taxon>Bacteroidaceae</taxon>
        <taxon>Bacteroides</taxon>
    </lineage>
</organism>
<keyword evidence="2" id="KW-0472">Membrane</keyword>
<proteinExistence type="predicted"/>
<dbReference type="AlphaFoldDB" id="D4VN01"/>
<sequence length="189" mass="21741">MKKYYIETIRFIINNFIFQIIHSYFAHTTKYKNHIIQKYMKSYFIFTIVLTVAYLVYYAVIIVQDLYGKKGNGKPEEEVFDLGAPEDEQSVYVTESDTGFNVGNEKYETDVAPTASPAPQETETADNNGEIAVAEKLKRLKAQAEEQMEETETYLSDAYTADELYKAMLAKGKTGNRPELVWKPLKDRL</sequence>
<gene>
    <name evidence="3" type="ORF">BN890_3850</name>
</gene>
<evidence type="ECO:0000256" key="2">
    <source>
        <dbReference type="SAM" id="Phobius"/>
    </source>
</evidence>
<feature type="coiled-coil region" evidence="1">
    <location>
        <begin position="127"/>
        <end position="157"/>
    </location>
</feature>
<keyword evidence="2" id="KW-1133">Transmembrane helix</keyword>
<dbReference type="Proteomes" id="UP000019380">
    <property type="component" value="Unassembled WGS sequence"/>
</dbReference>
<comment type="caution">
    <text evidence="3">The sequence shown here is derived from an EMBL/GenBank/DDBJ whole genome shotgun (WGS) entry which is preliminary data.</text>
</comment>
<protein>
    <submittedName>
        <fullName evidence="3">Uncharacterized protein</fullName>
    </submittedName>
</protein>
<evidence type="ECO:0000313" key="4">
    <source>
        <dbReference type="Proteomes" id="UP000019380"/>
    </source>
</evidence>
<reference evidence="3 4" key="1">
    <citation type="submission" date="2013-12" db="EMBL/GenBank/DDBJ databases">
        <title>Improved hybrid genome assemblies of Bacteroides xylanisolvens SD CC 1b and Bacteroides xylanisolvens SD CC 2a using Illumina and 454 Sequencing.</title>
        <authorList>
            <person name="Ramaraj T."/>
            <person name="Sundararajan A."/>
            <person name="Mudge J."/>
            <person name="Schilkey F.D."/>
            <person name="Delvecchio V."/>
            <person name="Donlon M."/>
            <person name="Ziemer C."/>
        </authorList>
    </citation>
    <scope>NUCLEOTIDE SEQUENCE [LARGE SCALE GENOMIC DNA]</scope>
</reference>
<name>D4VN01_9BACE</name>